<keyword evidence="5" id="KW-0540">Nuclease</keyword>
<dbReference type="InterPro" id="IPR016177">
    <property type="entry name" value="DNA-bd_dom_sf"/>
</dbReference>
<keyword evidence="6" id="KW-1185">Reference proteome</keyword>
<dbReference type="InterPro" id="IPR003615">
    <property type="entry name" value="HNH_nuc"/>
</dbReference>
<evidence type="ECO:0000259" key="4">
    <source>
        <dbReference type="PROSITE" id="PS51032"/>
    </source>
</evidence>
<dbReference type="SUPFAM" id="SSF54171">
    <property type="entry name" value="DNA-binding domain"/>
    <property type="match status" value="1"/>
</dbReference>
<dbReference type="Proteomes" id="UP001431776">
    <property type="component" value="Unassembled WGS sequence"/>
</dbReference>
<name>A0AAW6TTI3_9BACT</name>
<keyword evidence="5" id="KW-0255">Endonuclease</keyword>
<dbReference type="PROSITE" id="PS51032">
    <property type="entry name" value="AP2_ERF"/>
    <property type="match status" value="1"/>
</dbReference>
<protein>
    <submittedName>
        <fullName evidence="5">HNH endonuclease</fullName>
    </submittedName>
</protein>
<dbReference type="GO" id="GO:0003677">
    <property type="term" value="F:DNA binding"/>
    <property type="evidence" value="ECO:0007669"/>
    <property type="project" value="UniProtKB-KW"/>
</dbReference>
<dbReference type="InterPro" id="IPR044925">
    <property type="entry name" value="His-Me_finger_sf"/>
</dbReference>
<evidence type="ECO:0000256" key="1">
    <source>
        <dbReference type="ARBA" id="ARBA00023015"/>
    </source>
</evidence>
<reference evidence="5" key="1">
    <citation type="submission" date="2023-05" db="EMBL/GenBank/DDBJ databases">
        <title>Anaerotaeda fermentans gen. nov., sp. nov., a novel anaerobic planctomycete of the new family within the order Sedimentisphaerales isolated from Taman Peninsula, Russia.</title>
        <authorList>
            <person name="Khomyakova M.A."/>
            <person name="Merkel A.Y."/>
            <person name="Slobodkin A.I."/>
        </authorList>
    </citation>
    <scope>NUCLEOTIDE SEQUENCE</scope>
    <source>
        <strain evidence="5">M17dextr</strain>
    </source>
</reference>
<accession>A0AAW6TTI3</accession>
<dbReference type="GO" id="GO:0003700">
    <property type="term" value="F:DNA-binding transcription factor activity"/>
    <property type="evidence" value="ECO:0007669"/>
    <property type="project" value="InterPro"/>
</dbReference>
<evidence type="ECO:0000313" key="5">
    <source>
        <dbReference type="EMBL" id="MDI6449016.1"/>
    </source>
</evidence>
<feature type="domain" description="AP2/ERF" evidence="4">
    <location>
        <begin position="218"/>
        <end position="279"/>
    </location>
</feature>
<dbReference type="RefSeq" id="WP_349244425.1">
    <property type="nucleotide sequence ID" value="NZ_JASCXX010000008.1"/>
</dbReference>
<dbReference type="InterPro" id="IPR036955">
    <property type="entry name" value="AP2/ERF_dom_sf"/>
</dbReference>
<proteinExistence type="predicted"/>
<dbReference type="SMART" id="SM00380">
    <property type="entry name" value="AP2"/>
    <property type="match status" value="1"/>
</dbReference>
<evidence type="ECO:0000256" key="2">
    <source>
        <dbReference type="ARBA" id="ARBA00023125"/>
    </source>
</evidence>
<dbReference type="GO" id="GO:0004519">
    <property type="term" value="F:endonuclease activity"/>
    <property type="evidence" value="ECO:0007669"/>
    <property type="project" value="UniProtKB-KW"/>
</dbReference>
<dbReference type="Pfam" id="PF13392">
    <property type="entry name" value="HNH_3"/>
    <property type="match status" value="1"/>
</dbReference>
<dbReference type="Gene3D" id="3.30.730.10">
    <property type="entry name" value="AP2/ERF domain"/>
    <property type="match status" value="1"/>
</dbReference>
<dbReference type="InterPro" id="IPR001471">
    <property type="entry name" value="AP2/ERF_dom"/>
</dbReference>
<dbReference type="EMBL" id="JASCXX010000008">
    <property type="protein sequence ID" value="MDI6449016.1"/>
    <property type="molecule type" value="Genomic_DNA"/>
</dbReference>
<keyword evidence="5" id="KW-0378">Hydrolase</keyword>
<evidence type="ECO:0000256" key="3">
    <source>
        <dbReference type="ARBA" id="ARBA00023163"/>
    </source>
</evidence>
<organism evidence="5 6">
    <name type="scientific">Anaerobaca lacustris</name>
    <dbReference type="NCBI Taxonomy" id="3044600"/>
    <lineage>
        <taxon>Bacteria</taxon>
        <taxon>Pseudomonadati</taxon>
        <taxon>Planctomycetota</taxon>
        <taxon>Phycisphaerae</taxon>
        <taxon>Sedimentisphaerales</taxon>
        <taxon>Anaerobacaceae</taxon>
        <taxon>Anaerobaca</taxon>
    </lineage>
</organism>
<dbReference type="SUPFAM" id="SSF54060">
    <property type="entry name" value="His-Me finger endonucleases"/>
    <property type="match status" value="1"/>
</dbReference>
<sequence>MMKKRGSPQKPQRDWRYWVKRVPPPDSKIWPEQYRGQRWKSVYAILFAGRCQVCAYSCPLPKTRQWRDRLLGVERLLLCTNRPDCPGELCEVLPIDTCRNFKPKAWKPVRTKCPKAEANPIPGEDDPDVRRIPLGGGLFALVDAADYKRVSKYRWYAKRHGGTTYATCIRKGRTVYMHRMIMRVRKGCIVDHIDGNGLNNRRCNLRICTHQQNQANRGPRGGSSRFVGVLRHKDKWEAGIRYRGKYFYLGLHDDEVEAAKARDRKAYELHGEYAYLNFPEDFGPDGGE</sequence>
<comment type="caution">
    <text evidence="5">The sequence shown here is derived from an EMBL/GenBank/DDBJ whole genome shotgun (WGS) entry which is preliminary data.</text>
</comment>
<dbReference type="AlphaFoldDB" id="A0AAW6TTI3"/>
<evidence type="ECO:0000313" key="6">
    <source>
        <dbReference type="Proteomes" id="UP001431776"/>
    </source>
</evidence>
<dbReference type="Gene3D" id="3.90.75.20">
    <property type="match status" value="1"/>
</dbReference>
<gene>
    <name evidence="5" type="ORF">QJ522_08175</name>
</gene>
<keyword evidence="2" id="KW-0238">DNA-binding</keyword>
<keyword evidence="1" id="KW-0805">Transcription regulation</keyword>
<keyword evidence="3" id="KW-0804">Transcription</keyword>